<reference evidence="2" key="1">
    <citation type="submission" date="2021-05" db="EMBL/GenBank/DDBJ databases">
        <title>The genome of the haptophyte Pavlova lutheri (Diacronema luteri, Pavlovales) - a model for lipid biosynthesis in eukaryotic algae.</title>
        <authorList>
            <person name="Hulatt C.J."/>
            <person name="Posewitz M.C."/>
        </authorList>
    </citation>
    <scope>NUCLEOTIDE SEQUENCE</scope>
    <source>
        <strain evidence="2">NIVA-4/92</strain>
    </source>
</reference>
<proteinExistence type="predicted"/>
<dbReference type="Proteomes" id="UP000751190">
    <property type="component" value="Unassembled WGS sequence"/>
</dbReference>
<dbReference type="EMBL" id="JAGTXO010000004">
    <property type="protein sequence ID" value="KAG8468528.1"/>
    <property type="molecule type" value="Genomic_DNA"/>
</dbReference>
<gene>
    <name evidence="2" type="ORF">KFE25_013611</name>
</gene>
<evidence type="ECO:0000313" key="3">
    <source>
        <dbReference type="Proteomes" id="UP000751190"/>
    </source>
</evidence>
<name>A0A8J5XJ04_DIALT</name>
<feature type="region of interest" description="Disordered" evidence="1">
    <location>
        <begin position="1"/>
        <end position="20"/>
    </location>
</feature>
<evidence type="ECO:0000313" key="2">
    <source>
        <dbReference type="EMBL" id="KAG8468528.1"/>
    </source>
</evidence>
<protein>
    <submittedName>
        <fullName evidence="2">Uncharacterized protein</fullName>
    </submittedName>
</protein>
<feature type="region of interest" description="Disordered" evidence="1">
    <location>
        <begin position="68"/>
        <end position="90"/>
    </location>
</feature>
<keyword evidence="3" id="KW-1185">Reference proteome</keyword>
<organism evidence="2 3">
    <name type="scientific">Diacronema lutheri</name>
    <name type="common">Unicellular marine alga</name>
    <name type="synonym">Monochrysis lutheri</name>
    <dbReference type="NCBI Taxonomy" id="2081491"/>
    <lineage>
        <taxon>Eukaryota</taxon>
        <taxon>Haptista</taxon>
        <taxon>Haptophyta</taxon>
        <taxon>Pavlovophyceae</taxon>
        <taxon>Pavlovales</taxon>
        <taxon>Pavlovaceae</taxon>
        <taxon>Diacronema</taxon>
    </lineage>
</organism>
<sequence>MWRTSRRCARARATRGRARSPAARRHFHYFANFSRPAKVDRVPEAGAQLRALAVREQAGCIVVREAARSVRPPAAKSRNPPPAERGPPVMCDARDIQSVRMRVGKVARRPVRARAEPRRLALSLRPKSV</sequence>
<accession>A0A8J5XJ04</accession>
<comment type="caution">
    <text evidence="2">The sequence shown here is derived from an EMBL/GenBank/DDBJ whole genome shotgun (WGS) entry which is preliminary data.</text>
</comment>
<dbReference type="AlphaFoldDB" id="A0A8J5XJ04"/>
<evidence type="ECO:0000256" key="1">
    <source>
        <dbReference type="SAM" id="MobiDB-lite"/>
    </source>
</evidence>